<evidence type="ECO:0000256" key="1">
    <source>
        <dbReference type="SAM" id="MobiDB-lite"/>
    </source>
</evidence>
<organism evidence="2 3">
    <name type="scientific">Blattamonas nauphoetae</name>
    <dbReference type="NCBI Taxonomy" id="2049346"/>
    <lineage>
        <taxon>Eukaryota</taxon>
        <taxon>Metamonada</taxon>
        <taxon>Preaxostyla</taxon>
        <taxon>Oxymonadida</taxon>
        <taxon>Blattamonas</taxon>
    </lineage>
</organism>
<keyword evidence="3" id="KW-1185">Reference proteome</keyword>
<name>A0ABQ9WUA0_9EUKA</name>
<sequence length="119" mass="13540">MRFTPIRRAFSIPSLFSNWTCPKPSGHPFRVLAISTLSTPQPSNTARISFSSIDQGRFPMNNLVFDSREEKSYFCGSLCLPCFRRSTPTDDLPLAPPREPRRNLPKLRGGRRARKEGRS</sequence>
<proteinExistence type="predicted"/>
<accession>A0ABQ9WUA0</accession>
<gene>
    <name evidence="2" type="ORF">BLNAU_21995</name>
</gene>
<feature type="region of interest" description="Disordered" evidence="1">
    <location>
        <begin position="86"/>
        <end position="119"/>
    </location>
</feature>
<protein>
    <submittedName>
        <fullName evidence="2">Uncharacterized protein</fullName>
    </submittedName>
</protein>
<dbReference type="Proteomes" id="UP001281761">
    <property type="component" value="Unassembled WGS sequence"/>
</dbReference>
<evidence type="ECO:0000313" key="3">
    <source>
        <dbReference type="Proteomes" id="UP001281761"/>
    </source>
</evidence>
<feature type="compositionally biased region" description="Basic residues" evidence="1">
    <location>
        <begin position="103"/>
        <end position="119"/>
    </location>
</feature>
<dbReference type="EMBL" id="JARBJD010000364">
    <property type="protein sequence ID" value="KAK2943086.1"/>
    <property type="molecule type" value="Genomic_DNA"/>
</dbReference>
<reference evidence="2 3" key="1">
    <citation type="journal article" date="2022" name="bioRxiv">
        <title>Genomics of Preaxostyla Flagellates Illuminates Evolutionary Transitions and the Path Towards Mitochondrial Loss.</title>
        <authorList>
            <person name="Novak L.V.F."/>
            <person name="Treitli S.C."/>
            <person name="Pyrih J."/>
            <person name="Halakuc P."/>
            <person name="Pipaliya S.V."/>
            <person name="Vacek V."/>
            <person name="Brzon O."/>
            <person name="Soukal P."/>
            <person name="Eme L."/>
            <person name="Dacks J.B."/>
            <person name="Karnkowska A."/>
            <person name="Elias M."/>
            <person name="Hampl V."/>
        </authorList>
    </citation>
    <scope>NUCLEOTIDE SEQUENCE [LARGE SCALE GENOMIC DNA]</scope>
    <source>
        <strain evidence="2">NAU3</strain>
        <tissue evidence="2">Gut</tissue>
    </source>
</reference>
<evidence type="ECO:0000313" key="2">
    <source>
        <dbReference type="EMBL" id="KAK2943086.1"/>
    </source>
</evidence>
<comment type="caution">
    <text evidence="2">The sequence shown here is derived from an EMBL/GenBank/DDBJ whole genome shotgun (WGS) entry which is preliminary data.</text>
</comment>